<proteinExistence type="predicted"/>
<feature type="domain" description="Pseudouridine synthase RsuA/RluA-like" evidence="1">
    <location>
        <begin position="200"/>
        <end position="390"/>
    </location>
</feature>
<gene>
    <name evidence="2" type="ORF">TrCOL_g2455</name>
</gene>
<dbReference type="Gene3D" id="3.30.2350.10">
    <property type="entry name" value="Pseudouridine synthase"/>
    <property type="match status" value="1"/>
</dbReference>
<evidence type="ECO:0000313" key="3">
    <source>
        <dbReference type="Proteomes" id="UP001165065"/>
    </source>
</evidence>
<dbReference type="AlphaFoldDB" id="A0A9W7GEA2"/>
<dbReference type="Pfam" id="PF00849">
    <property type="entry name" value="PseudoU_synth_2"/>
    <property type="match status" value="1"/>
</dbReference>
<dbReference type="InterPro" id="IPR006145">
    <property type="entry name" value="PsdUridine_synth_RsuA/RluA"/>
</dbReference>
<dbReference type="GO" id="GO:0009982">
    <property type="term" value="F:pseudouridine synthase activity"/>
    <property type="evidence" value="ECO:0007669"/>
    <property type="project" value="InterPro"/>
</dbReference>
<dbReference type="OrthoDB" id="424794at2759"/>
<dbReference type="Proteomes" id="UP001165065">
    <property type="component" value="Unassembled WGS sequence"/>
</dbReference>
<dbReference type="SUPFAM" id="SSF55120">
    <property type="entry name" value="Pseudouridine synthase"/>
    <property type="match status" value="1"/>
</dbReference>
<evidence type="ECO:0000313" key="2">
    <source>
        <dbReference type="EMBL" id="GMI43072.1"/>
    </source>
</evidence>
<protein>
    <recommendedName>
        <fullName evidence="1">Pseudouridine synthase RsuA/RluA-like domain-containing protein</fullName>
    </recommendedName>
</protein>
<dbReference type="GO" id="GO:0003723">
    <property type="term" value="F:RNA binding"/>
    <property type="evidence" value="ECO:0007669"/>
    <property type="project" value="InterPro"/>
</dbReference>
<comment type="caution">
    <text evidence="2">The sequence shown here is derived from an EMBL/GenBank/DDBJ whole genome shotgun (WGS) entry which is preliminary data.</text>
</comment>
<keyword evidence="3" id="KW-1185">Reference proteome</keyword>
<accession>A0A9W7GEA2</accession>
<dbReference type="GO" id="GO:0000455">
    <property type="term" value="P:enzyme-directed rRNA pseudouridine synthesis"/>
    <property type="evidence" value="ECO:0007669"/>
    <property type="project" value="TreeGrafter"/>
</dbReference>
<dbReference type="PANTHER" id="PTHR21600:SF52">
    <property type="entry name" value="PSEUDOURIDINE SYNTHASE RSUA_RLUA-LIKE DOMAIN-CONTAINING PROTEIN"/>
    <property type="match status" value="1"/>
</dbReference>
<dbReference type="InterPro" id="IPR050188">
    <property type="entry name" value="RluA_PseudoU_synthase"/>
</dbReference>
<reference evidence="3" key="1">
    <citation type="journal article" date="2023" name="Commun. Biol.">
        <title>Genome analysis of Parmales, the sister group of diatoms, reveals the evolutionary specialization of diatoms from phago-mixotrophs to photoautotrophs.</title>
        <authorList>
            <person name="Ban H."/>
            <person name="Sato S."/>
            <person name="Yoshikawa S."/>
            <person name="Yamada K."/>
            <person name="Nakamura Y."/>
            <person name="Ichinomiya M."/>
            <person name="Sato N."/>
            <person name="Blanc-Mathieu R."/>
            <person name="Endo H."/>
            <person name="Kuwata A."/>
            <person name="Ogata H."/>
        </authorList>
    </citation>
    <scope>NUCLEOTIDE SEQUENCE [LARGE SCALE GENOMIC DNA]</scope>
</reference>
<organism evidence="2 3">
    <name type="scientific">Triparma columacea</name>
    <dbReference type="NCBI Taxonomy" id="722753"/>
    <lineage>
        <taxon>Eukaryota</taxon>
        <taxon>Sar</taxon>
        <taxon>Stramenopiles</taxon>
        <taxon>Ochrophyta</taxon>
        <taxon>Bolidophyceae</taxon>
        <taxon>Parmales</taxon>
        <taxon>Triparmaceae</taxon>
        <taxon>Triparma</taxon>
    </lineage>
</organism>
<dbReference type="CDD" id="cd02869">
    <property type="entry name" value="PseudoU_synth_RluA_like"/>
    <property type="match status" value="1"/>
</dbReference>
<sequence>MFGLGVESLLLPRITPYKKVTTWGGRFYSFGRSTRTHGRPCVGLLQSENRNNVAGVKRYNIHEFSTGSTRGKGENGDNGEGEVIINDSRYLIVGNVVHYCRGSSDEVFYDVLENAVSLSSGSVSPAELLNLGSIWYASGEFSKPANSKLNSAFVKPVRLNQSSAPLHLKVGDYMRIHFNPRRFPTPPSITVMRSDERMGFMVVDKPRGLPCHPTVDNAKENLVEMMGGEGRYMGLPSRLDTDTRGLIVLASDKKFASYFSRLLRGKTEGEVGVYQQGGGGASNRALVTKLYRACVCVGQEGVGRLEGLKGEVIKHYLKPSIRAPKVFREEKGEDVEGKDWLECKLRVLEVGEVRDVEEGMVVREGTVGVAEVTVELLTGRTHQIRGQLSALGFALVGDQSYFGEGDGEVEEVEGALLALECATLRFPKPTAVKFGEGEYEMSRKRRRAKKRGEMVEEEEYVVERDDEGKVKEWLDFELERRPWV</sequence>
<evidence type="ECO:0000259" key="1">
    <source>
        <dbReference type="Pfam" id="PF00849"/>
    </source>
</evidence>
<dbReference type="EMBL" id="BRYA01000187">
    <property type="protein sequence ID" value="GMI43072.1"/>
    <property type="molecule type" value="Genomic_DNA"/>
</dbReference>
<dbReference type="PANTHER" id="PTHR21600">
    <property type="entry name" value="MITOCHONDRIAL RNA PSEUDOURIDINE SYNTHASE"/>
    <property type="match status" value="1"/>
</dbReference>
<name>A0A9W7GEA2_9STRA</name>
<dbReference type="InterPro" id="IPR020103">
    <property type="entry name" value="PsdUridine_synth_cat_dom_sf"/>
</dbReference>